<reference evidence="1" key="1">
    <citation type="submission" date="2021-06" db="EMBL/GenBank/DDBJ databases">
        <authorList>
            <person name="Kallberg Y."/>
            <person name="Tangrot J."/>
            <person name="Rosling A."/>
        </authorList>
    </citation>
    <scope>NUCLEOTIDE SEQUENCE</scope>
    <source>
        <strain evidence="1">87-6 pot B 2015</strain>
    </source>
</reference>
<protein>
    <submittedName>
        <fullName evidence="1">63_t:CDS:1</fullName>
    </submittedName>
</protein>
<organism evidence="1 2">
    <name type="scientific">Funneliformis mosseae</name>
    <name type="common">Endomycorrhizal fungus</name>
    <name type="synonym">Glomus mosseae</name>
    <dbReference type="NCBI Taxonomy" id="27381"/>
    <lineage>
        <taxon>Eukaryota</taxon>
        <taxon>Fungi</taxon>
        <taxon>Fungi incertae sedis</taxon>
        <taxon>Mucoromycota</taxon>
        <taxon>Glomeromycotina</taxon>
        <taxon>Glomeromycetes</taxon>
        <taxon>Glomerales</taxon>
        <taxon>Glomeraceae</taxon>
        <taxon>Funneliformis</taxon>
    </lineage>
</organism>
<dbReference type="AlphaFoldDB" id="A0A9N8VBY0"/>
<sequence>FATMISLYVRNTQGQLKCDIKESHVLELLDSNNRRNYEEVCGITLALTGHFVSDWLENKIPVDSQQTSDSASSSQTINTSQ</sequence>
<evidence type="ECO:0000313" key="2">
    <source>
        <dbReference type="Proteomes" id="UP000789375"/>
    </source>
</evidence>
<dbReference type="EMBL" id="CAJVPP010000173">
    <property type="protein sequence ID" value="CAG8450951.1"/>
    <property type="molecule type" value="Genomic_DNA"/>
</dbReference>
<accession>A0A9N8VBY0</accession>
<keyword evidence="2" id="KW-1185">Reference proteome</keyword>
<name>A0A9N8VBY0_FUNMO</name>
<dbReference type="Proteomes" id="UP000789375">
    <property type="component" value="Unassembled WGS sequence"/>
</dbReference>
<evidence type="ECO:0000313" key="1">
    <source>
        <dbReference type="EMBL" id="CAG8450951.1"/>
    </source>
</evidence>
<proteinExistence type="predicted"/>
<comment type="caution">
    <text evidence="1">The sequence shown here is derived from an EMBL/GenBank/DDBJ whole genome shotgun (WGS) entry which is preliminary data.</text>
</comment>
<feature type="non-terminal residue" evidence="1">
    <location>
        <position position="81"/>
    </location>
</feature>
<gene>
    <name evidence="1" type="ORF">FMOSSE_LOCUS1508</name>
</gene>